<reference evidence="1 2" key="1">
    <citation type="submission" date="2021-05" db="EMBL/GenBank/DDBJ databases">
        <title>A Polyphasic approach of four new species of the genus Ohtaekwangia: Ohtaekwangia histidinii sp. nov., Ohtaekwangia cretensis sp. nov., Ohtaekwangia indiensis sp. nov., Ohtaekwangia reichenbachii sp. nov. from diverse environment.</title>
        <authorList>
            <person name="Octaviana S."/>
        </authorList>
    </citation>
    <scope>NUCLEOTIDE SEQUENCE [LARGE SCALE GENOMIC DNA]</scope>
    <source>
        <strain evidence="1 2">PWU5</strain>
    </source>
</reference>
<dbReference type="RefSeq" id="WP_254084003.1">
    <property type="nucleotide sequence ID" value="NZ_JAHESE010000006.1"/>
</dbReference>
<proteinExistence type="predicted"/>
<keyword evidence="2" id="KW-1185">Reference proteome</keyword>
<accession>A0AAP2DW89</accession>
<dbReference type="AlphaFoldDB" id="A0AAP2DW89"/>
<sequence length="93" mass="10263">MSASIKEIDAIIHRERITQEAKKVMHQRLPSAIPEGTFTLMNEDPYLFSTLGYENSIAVPEASLLTILTPDSIVNAFRAGYAPKIRDAEVGDS</sequence>
<comment type="caution">
    <text evidence="1">The sequence shown here is derived from an EMBL/GenBank/DDBJ whole genome shotgun (WGS) entry which is preliminary data.</text>
</comment>
<gene>
    <name evidence="1" type="ORF">KK062_09260</name>
</gene>
<protein>
    <submittedName>
        <fullName evidence="1">Uncharacterized protein</fullName>
    </submittedName>
</protein>
<evidence type="ECO:0000313" key="1">
    <source>
        <dbReference type="EMBL" id="MBT1708411.1"/>
    </source>
</evidence>
<name>A0AAP2DW89_9BACT</name>
<evidence type="ECO:0000313" key="2">
    <source>
        <dbReference type="Proteomes" id="UP001319080"/>
    </source>
</evidence>
<dbReference type="Proteomes" id="UP001319080">
    <property type="component" value="Unassembled WGS sequence"/>
</dbReference>
<organism evidence="1 2">
    <name type="scientific">Dawidia cretensis</name>
    <dbReference type="NCBI Taxonomy" id="2782350"/>
    <lineage>
        <taxon>Bacteria</taxon>
        <taxon>Pseudomonadati</taxon>
        <taxon>Bacteroidota</taxon>
        <taxon>Cytophagia</taxon>
        <taxon>Cytophagales</taxon>
        <taxon>Chryseotaleaceae</taxon>
        <taxon>Dawidia</taxon>
    </lineage>
</organism>
<dbReference type="EMBL" id="JAHESE010000006">
    <property type="protein sequence ID" value="MBT1708411.1"/>
    <property type="molecule type" value="Genomic_DNA"/>
</dbReference>